<comment type="caution">
    <text evidence="1">The sequence shown here is derived from an EMBL/GenBank/DDBJ whole genome shotgun (WGS) entry which is preliminary data.</text>
</comment>
<keyword evidence="2" id="KW-1185">Reference proteome</keyword>
<protein>
    <recommendedName>
        <fullName evidence="3">Chitinase</fullName>
    </recommendedName>
</protein>
<accession>A0AAN8UX02</accession>
<evidence type="ECO:0008006" key="3">
    <source>
        <dbReference type="Google" id="ProtNLM"/>
    </source>
</evidence>
<proteinExistence type="predicted"/>
<dbReference type="InterPro" id="IPR017853">
    <property type="entry name" value="GH"/>
</dbReference>
<evidence type="ECO:0000313" key="1">
    <source>
        <dbReference type="EMBL" id="KAK6919596.1"/>
    </source>
</evidence>
<reference evidence="1 2" key="1">
    <citation type="submission" date="2023-12" db="EMBL/GenBank/DDBJ databases">
        <title>A high-quality genome assembly for Dillenia turbinata (Dilleniales).</title>
        <authorList>
            <person name="Chanderbali A."/>
        </authorList>
    </citation>
    <scope>NUCLEOTIDE SEQUENCE [LARGE SCALE GENOMIC DNA]</scope>
    <source>
        <strain evidence="1">LSX21</strain>
        <tissue evidence="1">Leaf</tissue>
    </source>
</reference>
<dbReference type="SUPFAM" id="SSF51445">
    <property type="entry name" value="(Trans)glycosidases"/>
    <property type="match status" value="1"/>
</dbReference>
<dbReference type="EMBL" id="JBAMMX010000021">
    <property type="protein sequence ID" value="KAK6919596.1"/>
    <property type="molecule type" value="Genomic_DNA"/>
</dbReference>
<organism evidence="1 2">
    <name type="scientific">Dillenia turbinata</name>
    <dbReference type="NCBI Taxonomy" id="194707"/>
    <lineage>
        <taxon>Eukaryota</taxon>
        <taxon>Viridiplantae</taxon>
        <taxon>Streptophyta</taxon>
        <taxon>Embryophyta</taxon>
        <taxon>Tracheophyta</taxon>
        <taxon>Spermatophyta</taxon>
        <taxon>Magnoliopsida</taxon>
        <taxon>eudicotyledons</taxon>
        <taxon>Gunneridae</taxon>
        <taxon>Pentapetalae</taxon>
        <taxon>Dilleniales</taxon>
        <taxon>Dilleniaceae</taxon>
        <taxon>Dillenia</taxon>
    </lineage>
</organism>
<name>A0AAN8UX02_9MAGN</name>
<gene>
    <name evidence="1" type="ORF">RJ641_015500</name>
</gene>
<sequence>MYGHLMDYANFQFYAYPSGTNIPQLMRYFEKQSSNSRGGKILVSFSTDGSGGLSPRNGFFTAYSMLRKQRKLHSIFIRSADDSKQPQDFLAMSNVINAK</sequence>
<dbReference type="Gene3D" id="3.20.20.80">
    <property type="entry name" value="Glycosidases"/>
    <property type="match status" value="1"/>
</dbReference>
<dbReference type="Proteomes" id="UP001370490">
    <property type="component" value="Unassembled WGS sequence"/>
</dbReference>
<evidence type="ECO:0000313" key="2">
    <source>
        <dbReference type="Proteomes" id="UP001370490"/>
    </source>
</evidence>
<dbReference type="PANTHER" id="PTHR46476">
    <property type="entry name" value="CHITINASE 2-LIKE"/>
    <property type="match status" value="1"/>
</dbReference>
<dbReference type="PANTHER" id="PTHR46476:SF3">
    <property type="entry name" value="CHITINASE 2-LIKE"/>
    <property type="match status" value="1"/>
</dbReference>
<dbReference type="AlphaFoldDB" id="A0AAN8UX02"/>